<comment type="caution">
    <text evidence="5">The sequence shown here is derived from an EMBL/GenBank/DDBJ whole genome shotgun (WGS) entry which is preliminary data.</text>
</comment>
<feature type="compositionally biased region" description="Polar residues" evidence="3">
    <location>
        <begin position="369"/>
        <end position="386"/>
    </location>
</feature>
<name>A0ABD0WLV5_UMBPY</name>
<feature type="compositionally biased region" description="Basic and acidic residues" evidence="3">
    <location>
        <begin position="336"/>
        <end position="348"/>
    </location>
</feature>
<proteinExistence type="predicted"/>
<feature type="coiled-coil region" evidence="2">
    <location>
        <begin position="193"/>
        <end position="220"/>
    </location>
</feature>
<feature type="region of interest" description="Disordered" evidence="3">
    <location>
        <begin position="1"/>
        <end position="58"/>
    </location>
</feature>
<evidence type="ECO:0000259" key="4">
    <source>
        <dbReference type="Pfam" id="PF13863"/>
    </source>
</evidence>
<keyword evidence="1 2" id="KW-0175">Coiled coil</keyword>
<evidence type="ECO:0000256" key="1">
    <source>
        <dbReference type="ARBA" id="ARBA00023054"/>
    </source>
</evidence>
<accession>A0ABD0WLV5</accession>
<feature type="compositionally biased region" description="Basic and acidic residues" evidence="3">
    <location>
        <begin position="7"/>
        <end position="21"/>
    </location>
</feature>
<dbReference type="PANTHER" id="PTHR21683:SF3">
    <property type="entry name" value="CILIA AND FLAGELLA ASSOCIATED PROTEIN 100"/>
    <property type="match status" value="1"/>
</dbReference>
<dbReference type="AlphaFoldDB" id="A0ABD0WLV5"/>
<evidence type="ECO:0000256" key="2">
    <source>
        <dbReference type="SAM" id="Coils"/>
    </source>
</evidence>
<dbReference type="Proteomes" id="UP001557470">
    <property type="component" value="Unassembled WGS sequence"/>
</dbReference>
<dbReference type="InterPro" id="IPR025252">
    <property type="entry name" value="DUF4200"/>
</dbReference>
<evidence type="ECO:0000313" key="6">
    <source>
        <dbReference type="Proteomes" id="UP001557470"/>
    </source>
</evidence>
<feature type="region of interest" description="Disordered" evidence="3">
    <location>
        <begin position="303"/>
        <end position="394"/>
    </location>
</feature>
<keyword evidence="6" id="KW-1185">Reference proteome</keyword>
<dbReference type="GO" id="GO:0005856">
    <property type="term" value="C:cytoskeleton"/>
    <property type="evidence" value="ECO:0007669"/>
    <property type="project" value="UniProtKB-ARBA"/>
</dbReference>
<dbReference type="PANTHER" id="PTHR21683">
    <property type="entry name" value="COILED-COIL DOMAIN-CONTAINING PROTEIN 42 LIKE-2-LIKE-RELATED"/>
    <property type="match status" value="1"/>
</dbReference>
<protein>
    <recommendedName>
        <fullName evidence="4">DUF4200 domain-containing protein</fullName>
    </recommendedName>
</protein>
<feature type="domain" description="DUF4200" evidence="4">
    <location>
        <begin position="179"/>
        <end position="296"/>
    </location>
</feature>
<organism evidence="5 6">
    <name type="scientific">Umbra pygmaea</name>
    <name type="common">Eastern mudminnow</name>
    <dbReference type="NCBI Taxonomy" id="75934"/>
    <lineage>
        <taxon>Eukaryota</taxon>
        <taxon>Metazoa</taxon>
        <taxon>Chordata</taxon>
        <taxon>Craniata</taxon>
        <taxon>Vertebrata</taxon>
        <taxon>Euteleostomi</taxon>
        <taxon>Actinopterygii</taxon>
        <taxon>Neopterygii</taxon>
        <taxon>Teleostei</taxon>
        <taxon>Protacanthopterygii</taxon>
        <taxon>Esociformes</taxon>
        <taxon>Umbridae</taxon>
        <taxon>Umbra</taxon>
    </lineage>
</organism>
<reference evidence="5 6" key="1">
    <citation type="submission" date="2024-06" db="EMBL/GenBank/DDBJ databases">
        <authorList>
            <person name="Pan Q."/>
            <person name="Wen M."/>
            <person name="Jouanno E."/>
            <person name="Zahm M."/>
            <person name="Klopp C."/>
            <person name="Cabau C."/>
            <person name="Louis A."/>
            <person name="Berthelot C."/>
            <person name="Parey E."/>
            <person name="Roest Crollius H."/>
            <person name="Montfort J."/>
            <person name="Robinson-Rechavi M."/>
            <person name="Bouchez O."/>
            <person name="Lampietro C."/>
            <person name="Lopez Roques C."/>
            <person name="Donnadieu C."/>
            <person name="Postlethwait J."/>
            <person name="Bobe J."/>
            <person name="Verreycken H."/>
            <person name="Guiguen Y."/>
        </authorList>
    </citation>
    <scope>NUCLEOTIDE SEQUENCE [LARGE SCALE GENOMIC DNA]</scope>
    <source>
        <strain evidence="5">Up_M1</strain>
        <tissue evidence="5">Testis</tissue>
    </source>
</reference>
<dbReference type="Pfam" id="PF13863">
    <property type="entry name" value="DUF4200"/>
    <property type="match status" value="1"/>
</dbReference>
<dbReference type="EMBL" id="JAGEUA010000005">
    <property type="protein sequence ID" value="KAL0977859.1"/>
    <property type="molecule type" value="Genomic_DNA"/>
</dbReference>
<sequence>MQDIPDDTVKQTEDFLTDRTADMSIQLTDGYSERSTKSLMSADRGKQTPPAKPSKVPDDVDVIQMRNPFKMPDDLDVIQMRNPFKMPDGLNFIQIRNKEKERRKMELQRQLGLRVHEKVTYAGRVQAKQAELRSKLREGLETAQPGEDESKLIQIQNRPARRVAMIKDHNIEKESIQEFIAKKRQMFLLEYSLAAKKGEIEKLEKVAVDEEKKLARAERFLENDAILFDEFLKENDKNAVEAIKVAELETQVKMEKMAEIKKTTAKMVAIRSEISKLEDTIQEYDMYKEFLFKLSPPEWQEAQKAKALKNKSTTRDGLKGRGLDSRVSSTSQDLEGENKRSIQKRSTESKASYSGRQLPPLRDARAHSRQSTGRMEKSSTVAQLESDNSEYEEDPELYFTDPRQLLDVLSELEEQNLSLIQNSRETEEALEEFRQSLQEGRLLAQLPEDLQLSDRAMEMEQLTQQIDLMTENISRESEYAGELKIKARLFNFGKYRSDNQEGALDSLSAKVAEVYRACVGDSEANLGTLQMLAAIESHLRELLENMELIPKDKLLLAERVKGKERRVRLRDDKMEQIKKHQEDRLRKALERSQAHVKIKTGRKLMGRSQLPTKTLKTSQVCITSDKEDEQLYFFT</sequence>
<dbReference type="InterPro" id="IPR051147">
    <property type="entry name" value="CFAP_domain-containing"/>
</dbReference>
<gene>
    <name evidence="5" type="ORF">UPYG_G00162280</name>
</gene>
<evidence type="ECO:0000256" key="3">
    <source>
        <dbReference type="SAM" id="MobiDB-lite"/>
    </source>
</evidence>
<feature type="compositionally biased region" description="Basic and acidic residues" evidence="3">
    <location>
        <begin position="313"/>
        <end position="324"/>
    </location>
</feature>
<evidence type="ECO:0000313" key="5">
    <source>
        <dbReference type="EMBL" id="KAL0977859.1"/>
    </source>
</evidence>